<dbReference type="Gene3D" id="1.25.40.10">
    <property type="entry name" value="Tetratricopeptide repeat domain"/>
    <property type="match status" value="2"/>
</dbReference>
<protein>
    <submittedName>
        <fullName evidence="5">Uncharacterized protein</fullName>
    </submittedName>
</protein>
<proteinExistence type="predicted"/>
<evidence type="ECO:0000256" key="2">
    <source>
        <dbReference type="ARBA" id="ARBA00022803"/>
    </source>
</evidence>
<dbReference type="PANTHER" id="PTHR45641:SF1">
    <property type="entry name" value="AAA+ ATPASE DOMAIN-CONTAINING PROTEIN"/>
    <property type="match status" value="1"/>
</dbReference>
<name>A0A819R801_9BILA</name>
<evidence type="ECO:0000313" key="5">
    <source>
        <dbReference type="EMBL" id="CAF4043648.1"/>
    </source>
</evidence>
<evidence type="ECO:0000256" key="1">
    <source>
        <dbReference type="ARBA" id="ARBA00022737"/>
    </source>
</evidence>
<dbReference type="Pfam" id="PF13424">
    <property type="entry name" value="TPR_12"/>
    <property type="match status" value="2"/>
</dbReference>
<keyword evidence="2 3" id="KW-0802">TPR repeat</keyword>
<dbReference type="SMART" id="SM00028">
    <property type="entry name" value="TPR"/>
    <property type="match status" value="7"/>
</dbReference>
<dbReference type="PROSITE" id="PS50293">
    <property type="entry name" value="TPR_REGION"/>
    <property type="match status" value="2"/>
</dbReference>
<gene>
    <name evidence="4" type="ORF">JYZ213_LOCUS40163</name>
    <name evidence="5" type="ORF">OXD698_LOCUS32075</name>
</gene>
<dbReference type="PANTHER" id="PTHR45641">
    <property type="entry name" value="TETRATRICOPEPTIDE REPEAT PROTEIN (AFU_ORTHOLOGUE AFUA_6G03870)"/>
    <property type="match status" value="1"/>
</dbReference>
<dbReference type="GO" id="GO:0005576">
    <property type="term" value="C:extracellular region"/>
    <property type="evidence" value="ECO:0007669"/>
    <property type="project" value="InterPro"/>
</dbReference>
<organism evidence="5 6">
    <name type="scientific">Adineta steineri</name>
    <dbReference type="NCBI Taxonomy" id="433720"/>
    <lineage>
        <taxon>Eukaryota</taxon>
        <taxon>Metazoa</taxon>
        <taxon>Spiralia</taxon>
        <taxon>Gnathifera</taxon>
        <taxon>Rotifera</taxon>
        <taxon>Eurotatoria</taxon>
        <taxon>Bdelloidea</taxon>
        <taxon>Adinetida</taxon>
        <taxon>Adinetidae</taxon>
        <taxon>Adineta</taxon>
    </lineage>
</organism>
<dbReference type="AlphaFoldDB" id="A0A819R801"/>
<sequence>MYTQILKEILLTIDFQRDHFEVFIAYCREQFVGNSAQLRHIEKLEYEYHRRTSIWWYTHECFLFSMLNRALRLMDIDFIIKLGFFLSDLHQHITRLHSEQYGEEAHSDTFTVYRGQGLSHTDFNQLVKTQGGLLSFNNFLSTSLDRRVSLAFTESNQDNPYLIGILFQITVNSSTSLTPFAHIRHIGYYHDEEEILFSMHSIFRIGEIKQIDGNDRFWQVELTLTGDHDPQLHILTEHIREETSPHEMGWKRLGQLLIKLGQFAKAQQVYDVLLVQTSDHREKANIYHHLGTVKIGQGEYAEANICAKKSLEINQKYLPTDHPDLAASYSNIGLVYYEMSEYSKALLYYEKALEIRQKILSPIHTDLATSYNHIGNAYNRMEKYSKALSYYEKALEIQGKSLPRNHPSLGACYNNIGAVYHEMGEYSKPLSFYEKDLEICQKTLPANHPDLATSYHNIGSIYYCMGDYSKALLYHRKAFESWQKALPENHPDLAISHNNIGLVYDDMHEYSKAFSYYTRAVEIGQRSLPENHPRLQGWKRNLENVKRKL</sequence>
<feature type="repeat" description="TPR" evidence="3">
    <location>
        <begin position="494"/>
        <end position="527"/>
    </location>
</feature>
<accession>A0A819R801</accession>
<dbReference type="Pfam" id="PF13374">
    <property type="entry name" value="TPR_10"/>
    <property type="match status" value="2"/>
</dbReference>
<reference evidence="5" key="1">
    <citation type="submission" date="2021-02" db="EMBL/GenBank/DDBJ databases">
        <authorList>
            <person name="Nowell W R."/>
        </authorList>
    </citation>
    <scope>NUCLEOTIDE SEQUENCE</scope>
</reference>
<dbReference type="EMBL" id="CAJNOG010001419">
    <property type="protein sequence ID" value="CAF1441733.1"/>
    <property type="molecule type" value="Genomic_DNA"/>
</dbReference>
<comment type="caution">
    <text evidence="5">The sequence shown here is derived from an EMBL/GenBank/DDBJ whole genome shotgun (WGS) entry which is preliminary data.</text>
</comment>
<dbReference type="Proteomes" id="UP000663845">
    <property type="component" value="Unassembled WGS sequence"/>
</dbReference>
<dbReference type="PROSITE" id="PS50005">
    <property type="entry name" value="TPR"/>
    <property type="match status" value="5"/>
</dbReference>
<dbReference type="SUPFAM" id="SSF48452">
    <property type="entry name" value="TPR-like"/>
    <property type="match status" value="1"/>
</dbReference>
<evidence type="ECO:0000313" key="6">
    <source>
        <dbReference type="Proteomes" id="UP000663844"/>
    </source>
</evidence>
<dbReference type="Gene3D" id="3.90.176.10">
    <property type="entry name" value="Toxin ADP-ribosyltransferase, Chain A, domain 1"/>
    <property type="match status" value="1"/>
</dbReference>
<keyword evidence="1" id="KW-0677">Repeat</keyword>
<feature type="repeat" description="TPR" evidence="3">
    <location>
        <begin position="368"/>
        <end position="401"/>
    </location>
</feature>
<dbReference type="EMBL" id="CAJOAZ010004092">
    <property type="protein sequence ID" value="CAF4043648.1"/>
    <property type="molecule type" value="Genomic_DNA"/>
</dbReference>
<dbReference type="PROSITE" id="PS51996">
    <property type="entry name" value="TR_MART"/>
    <property type="match status" value="1"/>
</dbReference>
<evidence type="ECO:0000313" key="4">
    <source>
        <dbReference type="EMBL" id="CAF1441733.1"/>
    </source>
</evidence>
<dbReference type="InterPro" id="IPR019734">
    <property type="entry name" value="TPR_rpt"/>
</dbReference>
<dbReference type="Proteomes" id="UP000663844">
    <property type="component" value="Unassembled WGS sequence"/>
</dbReference>
<feature type="repeat" description="TPR" evidence="3">
    <location>
        <begin position="326"/>
        <end position="359"/>
    </location>
</feature>
<dbReference type="InterPro" id="IPR011990">
    <property type="entry name" value="TPR-like_helical_dom_sf"/>
</dbReference>
<dbReference type="SUPFAM" id="SSF56399">
    <property type="entry name" value="ADP-ribosylation"/>
    <property type="match status" value="1"/>
</dbReference>
<feature type="repeat" description="TPR" evidence="3">
    <location>
        <begin position="410"/>
        <end position="443"/>
    </location>
</feature>
<feature type="repeat" description="TPR" evidence="3">
    <location>
        <begin position="452"/>
        <end position="485"/>
    </location>
</feature>
<evidence type="ECO:0000256" key="3">
    <source>
        <dbReference type="PROSITE-ProRule" id="PRU00339"/>
    </source>
</evidence>